<proteinExistence type="predicted"/>
<keyword evidence="1" id="KW-1133">Transmembrane helix</keyword>
<evidence type="ECO:0000313" key="3">
    <source>
        <dbReference type="Proteomes" id="UP000003688"/>
    </source>
</evidence>
<feature type="transmembrane region" description="Helical" evidence="1">
    <location>
        <begin position="48"/>
        <end position="71"/>
    </location>
</feature>
<feature type="transmembrane region" description="Helical" evidence="1">
    <location>
        <begin position="83"/>
        <end position="109"/>
    </location>
</feature>
<dbReference type="AlphaFoldDB" id="B9XBU9"/>
<reference evidence="2 3" key="1">
    <citation type="journal article" date="2011" name="J. Bacteriol.">
        <title>Genome sequence of 'Pedosphaera parvula' Ellin514, an aerobic Verrucomicrobial isolate from pasture soil.</title>
        <authorList>
            <person name="Kant R."/>
            <person name="van Passel M.W."/>
            <person name="Sangwan P."/>
            <person name="Palva A."/>
            <person name="Lucas S."/>
            <person name="Copeland A."/>
            <person name="Lapidus A."/>
            <person name="Glavina Del Rio T."/>
            <person name="Dalin E."/>
            <person name="Tice H."/>
            <person name="Bruce D."/>
            <person name="Goodwin L."/>
            <person name="Pitluck S."/>
            <person name="Chertkov O."/>
            <person name="Larimer F.W."/>
            <person name="Land M.L."/>
            <person name="Hauser L."/>
            <person name="Brettin T.S."/>
            <person name="Detter J.C."/>
            <person name="Han S."/>
            <person name="de Vos W.M."/>
            <person name="Janssen P.H."/>
            <person name="Smidt H."/>
        </authorList>
    </citation>
    <scope>NUCLEOTIDE SEQUENCE [LARGE SCALE GENOMIC DNA]</scope>
    <source>
        <strain evidence="2 3">Ellin514</strain>
    </source>
</reference>
<keyword evidence="1" id="KW-0812">Transmembrane</keyword>
<dbReference type="Proteomes" id="UP000003688">
    <property type="component" value="Unassembled WGS sequence"/>
</dbReference>
<accession>B9XBU9</accession>
<name>B9XBU9_PEDPL</name>
<dbReference type="STRING" id="320771.Cflav_PD5052"/>
<gene>
    <name evidence="2" type="ORF">Cflav_PD5052</name>
</gene>
<protein>
    <submittedName>
        <fullName evidence="2">Uncharacterized protein</fullName>
    </submittedName>
</protein>
<evidence type="ECO:0000256" key="1">
    <source>
        <dbReference type="SAM" id="Phobius"/>
    </source>
</evidence>
<dbReference type="EMBL" id="ABOX02000004">
    <property type="protein sequence ID" value="EEF62417.1"/>
    <property type="molecule type" value="Genomic_DNA"/>
</dbReference>
<sequence length="113" mass="12463">MSNPQLGGRNNEGIPKQVMARIFWVLLLAPVHLTFLICLLVPRHAYNVAFAVSGLNCLLILSTSPFCAWWLACKSSRNSAARIITGIIFFLALVGTNLCLLFIAFVNLFGLRV</sequence>
<feature type="transmembrane region" description="Helical" evidence="1">
    <location>
        <begin position="21"/>
        <end position="42"/>
    </location>
</feature>
<keyword evidence="1" id="KW-0472">Membrane</keyword>
<organism evidence="2 3">
    <name type="scientific">Pedosphaera parvula (strain Ellin514)</name>
    <dbReference type="NCBI Taxonomy" id="320771"/>
    <lineage>
        <taxon>Bacteria</taxon>
        <taxon>Pseudomonadati</taxon>
        <taxon>Verrucomicrobiota</taxon>
        <taxon>Pedosphaerae</taxon>
        <taxon>Pedosphaerales</taxon>
        <taxon>Pedosphaeraceae</taxon>
        <taxon>Pedosphaera</taxon>
    </lineage>
</organism>
<comment type="caution">
    <text evidence="2">The sequence shown here is derived from an EMBL/GenBank/DDBJ whole genome shotgun (WGS) entry which is preliminary data.</text>
</comment>
<keyword evidence="3" id="KW-1185">Reference proteome</keyword>
<evidence type="ECO:0000313" key="2">
    <source>
        <dbReference type="EMBL" id="EEF62417.1"/>
    </source>
</evidence>